<gene>
    <name evidence="1" type="ORF">FHS72_003308</name>
</gene>
<evidence type="ECO:0000313" key="1">
    <source>
        <dbReference type="EMBL" id="MBB5723663.1"/>
    </source>
</evidence>
<reference evidence="1 2" key="1">
    <citation type="submission" date="2020-08" db="EMBL/GenBank/DDBJ databases">
        <title>Genomic Encyclopedia of Type Strains, Phase IV (KMG-IV): sequencing the most valuable type-strain genomes for metagenomic binning, comparative biology and taxonomic classification.</title>
        <authorList>
            <person name="Goeker M."/>
        </authorList>
    </citation>
    <scope>NUCLEOTIDE SEQUENCE [LARGE SCALE GENOMIC DNA]</scope>
    <source>
        <strain evidence="1 2">DSM 101064</strain>
    </source>
</reference>
<sequence length="204" mass="22886">MTDRTYNIPPFVEKLTDLTDELFCAGADRGIVDVGVQGQITISIDDAAPAEIDAIWVAAIKSMQLKAKRNLFDAAMSKPSADRGDLLNSFYDTLEQDLNGVAAYAAVKYALPDLFLKIEIHLTRDHHCDLSIINAPWVQPRPLRVALREEAQHLLELMGYHFDLINGYDIWLYEPSSRLSAMSGHDKLRALQRVEAILEYQSVA</sequence>
<dbReference type="RefSeq" id="WP_183530761.1">
    <property type="nucleotide sequence ID" value="NZ_JACIJM010000012.1"/>
</dbReference>
<dbReference type="AlphaFoldDB" id="A0A7W9BNC0"/>
<dbReference type="EMBL" id="JACIJM010000012">
    <property type="protein sequence ID" value="MBB5723663.1"/>
    <property type="molecule type" value="Genomic_DNA"/>
</dbReference>
<protein>
    <submittedName>
        <fullName evidence="1">Uncharacterized protein</fullName>
    </submittedName>
</protein>
<comment type="caution">
    <text evidence="1">The sequence shown here is derived from an EMBL/GenBank/DDBJ whole genome shotgun (WGS) entry which is preliminary data.</text>
</comment>
<proteinExistence type="predicted"/>
<accession>A0A7W9BNC0</accession>
<keyword evidence="2" id="KW-1185">Reference proteome</keyword>
<name>A0A7W9BNC0_9RHOB</name>
<dbReference type="Proteomes" id="UP000535415">
    <property type="component" value="Unassembled WGS sequence"/>
</dbReference>
<evidence type="ECO:0000313" key="2">
    <source>
        <dbReference type="Proteomes" id="UP000535415"/>
    </source>
</evidence>
<organism evidence="1 2">
    <name type="scientific">Yoonia ponticola</name>
    <dbReference type="NCBI Taxonomy" id="1524255"/>
    <lineage>
        <taxon>Bacteria</taxon>
        <taxon>Pseudomonadati</taxon>
        <taxon>Pseudomonadota</taxon>
        <taxon>Alphaproteobacteria</taxon>
        <taxon>Rhodobacterales</taxon>
        <taxon>Paracoccaceae</taxon>
        <taxon>Yoonia</taxon>
    </lineage>
</organism>